<name>A0ACC3SJN2_9PEZI</name>
<evidence type="ECO:0000313" key="1">
    <source>
        <dbReference type="EMBL" id="KAK8216714.1"/>
    </source>
</evidence>
<gene>
    <name evidence="1" type="ORF">M8818_001677</name>
</gene>
<evidence type="ECO:0000313" key="2">
    <source>
        <dbReference type="Proteomes" id="UP001320706"/>
    </source>
</evidence>
<protein>
    <submittedName>
        <fullName evidence="1">Uncharacterized protein</fullName>
    </submittedName>
</protein>
<proteinExistence type="predicted"/>
<organism evidence="1 2">
    <name type="scientific">Zalaria obscura</name>
    <dbReference type="NCBI Taxonomy" id="2024903"/>
    <lineage>
        <taxon>Eukaryota</taxon>
        <taxon>Fungi</taxon>
        <taxon>Dikarya</taxon>
        <taxon>Ascomycota</taxon>
        <taxon>Pezizomycotina</taxon>
        <taxon>Dothideomycetes</taxon>
        <taxon>Dothideomycetidae</taxon>
        <taxon>Dothideales</taxon>
        <taxon>Zalariaceae</taxon>
        <taxon>Zalaria</taxon>
    </lineage>
</organism>
<sequence length="620" mass="70096">MAESQPLSEKAPNQQASDADGQPQDKQEKEQHGSQQPEKKEENKDSKQPAGGYDKTPISKQPPGWTVKVTFHRATNLPMADLNSLSSDPYVIAQINTDLPSRHKEDPELRLRTPTIRRNVDPEWNTEWIVANVPSSGFKIKARVYDEDPADHDDRLGNVHVHVDHVDDKWPGIKDQPYKIMKRSGSKRAYFIRAFAACFNKAKHLNGDLYISVEVLGRTEDKDGGGRMYTIGPCWWTRHYSPMLGRLANRKEPDEDEDLEQNSHDSASVAEKKKKRKAERYNFQANQIQLPGPVPKELYHRYVEFRPFVKSMFTNAGLRGFVLSKALHHQHARVYNFDRSTTWGRYPEGPCQEMTKAFLDLVHYDEGGRIFTYVLTLDSLLRFTETGKEFGIDLLSKHTMHSDVSIYIAFSGEFFVRRLKHSNRPPPPEPVEDTSHVHPPEHKDNPTHPAEDVPGGPPNRDPPKDPAHYELVIDNDSGTYRPNADLLPLLKDFLSRALPGLHILTLDCQADSERMEKMKQEQRDKKAKEGDKIVFTQGSDAGSISSSDEEDLDQLEAEEREQGDTEGVAKTLKREAEMRNKGRLHNLKQYGKGAGKLPRDGGSDDGDEEGADAAEEGGNA</sequence>
<keyword evidence="2" id="KW-1185">Reference proteome</keyword>
<dbReference type="Proteomes" id="UP001320706">
    <property type="component" value="Unassembled WGS sequence"/>
</dbReference>
<reference evidence="1" key="1">
    <citation type="submission" date="2024-02" db="EMBL/GenBank/DDBJ databases">
        <title>Metagenome Assembled Genome of Zalaria obscura JY119.</title>
        <authorList>
            <person name="Vighnesh L."/>
            <person name="Jagadeeshwari U."/>
            <person name="Venkata Ramana C."/>
            <person name="Sasikala C."/>
        </authorList>
    </citation>
    <scope>NUCLEOTIDE SEQUENCE</scope>
    <source>
        <strain evidence="1">JY119</strain>
    </source>
</reference>
<dbReference type="EMBL" id="JAMKPW020000007">
    <property type="protein sequence ID" value="KAK8216714.1"/>
    <property type="molecule type" value="Genomic_DNA"/>
</dbReference>
<comment type="caution">
    <text evidence="1">The sequence shown here is derived from an EMBL/GenBank/DDBJ whole genome shotgun (WGS) entry which is preliminary data.</text>
</comment>
<accession>A0ACC3SJN2</accession>